<evidence type="ECO:0000313" key="1">
    <source>
        <dbReference type="EMBL" id="CAG7876331.1"/>
    </source>
</evidence>
<dbReference type="AlphaFoldDB" id="A0A8D9GCR0"/>
<dbReference type="EMBL" id="LS974621">
    <property type="protein sequence ID" value="CAG7876331.1"/>
    <property type="molecule type" value="Genomic_DNA"/>
</dbReference>
<reference evidence="1 2" key="1">
    <citation type="submission" date="2021-07" db="EMBL/GenBank/DDBJ databases">
        <authorList>
            <consortium name="Genoscope - CEA"/>
            <person name="William W."/>
        </authorList>
    </citation>
    <scope>NUCLEOTIDE SEQUENCE [LARGE SCALE GENOMIC DNA]</scope>
</reference>
<proteinExistence type="predicted"/>
<organism evidence="1 2">
    <name type="scientific">Brassica campestris</name>
    <name type="common">Field mustard</name>
    <dbReference type="NCBI Taxonomy" id="3711"/>
    <lineage>
        <taxon>Eukaryota</taxon>
        <taxon>Viridiplantae</taxon>
        <taxon>Streptophyta</taxon>
        <taxon>Embryophyta</taxon>
        <taxon>Tracheophyta</taxon>
        <taxon>Spermatophyta</taxon>
        <taxon>Magnoliopsida</taxon>
        <taxon>eudicotyledons</taxon>
        <taxon>Gunneridae</taxon>
        <taxon>Pentapetalae</taxon>
        <taxon>rosids</taxon>
        <taxon>malvids</taxon>
        <taxon>Brassicales</taxon>
        <taxon>Brassicaceae</taxon>
        <taxon>Brassiceae</taxon>
        <taxon>Brassica</taxon>
    </lineage>
</organism>
<dbReference type="Gramene" id="A05p28520.2_BraZ1">
    <property type="protein sequence ID" value="A05p28520.2_BraZ1.CDS"/>
    <property type="gene ID" value="A05g28520.2_BraZ1"/>
</dbReference>
<sequence length="42" mass="4776">DLRAPFSRGVKVNFVCFSTNSSILTFTDSNFTSFLYHNLSEI</sequence>
<name>A0A8D9GCR0_BRACM</name>
<dbReference type="Proteomes" id="UP000694005">
    <property type="component" value="Chromosome A05"/>
</dbReference>
<feature type="non-terminal residue" evidence="1">
    <location>
        <position position="42"/>
    </location>
</feature>
<accession>A0A8D9GCR0</accession>
<protein>
    <submittedName>
        <fullName evidence="1">Uncharacterized protein</fullName>
    </submittedName>
</protein>
<evidence type="ECO:0000313" key="2">
    <source>
        <dbReference type="Proteomes" id="UP000694005"/>
    </source>
</evidence>
<gene>
    <name evidence="1" type="ORF">BRAPAZ1V2_A05P28520.2</name>
</gene>